<dbReference type="InterPro" id="IPR036875">
    <property type="entry name" value="Znf_CCHC_sf"/>
</dbReference>
<name>A0A6L2J7U2_TANCI</name>
<keyword evidence="2" id="KW-0378">Hydrolase</keyword>
<dbReference type="GO" id="GO:0008270">
    <property type="term" value="F:zinc ion binding"/>
    <property type="evidence" value="ECO:0007669"/>
    <property type="project" value="UniProtKB-KW"/>
</dbReference>
<dbReference type="Pfam" id="PF13976">
    <property type="entry name" value="gag_pre-integrs"/>
    <property type="match status" value="1"/>
</dbReference>
<evidence type="ECO:0000256" key="3">
    <source>
        <dbReference type="PROSITE-ProRule" id="PRU00047"/>
    </source>
</evidence>
<dbReference type="SUPFAM" id="SSF53098">
    <property type="entry name" value="Ribonuclease H-like"/>
    <property type="match status" value="1"/>
</dbReference>
<dbReference type="PANTHER" id="PTHR42648">
    <property type="entry name" value="TRANSPOSASE, PUTATIVE-RELATED"/>
    <property type="match status" value="1"/>
</dbReference>
<dbReference type="InterPro" id="IPR001878">
    <property type="entry name" value="Znf_CCHC"/>
</dbReference>
<feature type="region of interest" description="Disordered" evidence="4">
    <location>
        <begin position="1395"/>
        <end position="1430"/>
    </location>
</feature>
<dbReference type="GO" id="GO:0016787">
    <property type="term" value="F:hydrolase activity"/>
    <property type="evidence" value="ECO:0007669"/>
    <property type="project" value="UniProtKB-KW"/>
</dbReference>
<sequence>MDEAIQVSCIIDKLPPSLKDFKHTLKHKKEELTLVELGSLLRIEESLWAHDGDKPKGNNVVGPQLNIVNDIGKSAFMLSLGSKCGTLKKKCGALASPEETAKDKGLAGEVSSSTKKKGRTVAITAEDMQKRKNDVKARTTLLLDLPDEYQLRFCKYDSAKELWEAILKTFGGNEATKKIKKNQLKQQYGNFKAEGSETLEQTFNRDDLDTMSLDDVYNHLKVYEPEEISQIDDVDIEEMDIKWNMALLSMRAARFWKKTGKKITIQGSDVAGFDKSKVECFNCHKMGHFARECRSPRSQDRGKRESYKNDPKVEEPASNAMTTIGGIGWDWIYMAEDDETSNNHALVADAEETFRESKLDKDMMGVGFNEYCDVPPPHALVYSPPKKDLSWMGLPEFVDDTVTDYTRPTPNIDVSESVSKEQEERWKSNNPSFFEQGGSSGNVVSKPMIKFVKESGCPNATKVNNTENARKPTVKYAEMHMTGNISYLSEYEPFNGGYASFGDERRKITSKGSIKTDFKLVDDKLVLLKTPRQQNMYTIDLKNVVPHKNLTCLIAKASVDESMLWHRRLGHLNFKTMNKLVRSNLVKGLPSKSFENEHFCVACLKGKQHKASYKSKLVNSVSKPLHTLHIDLFGPTSNGVAEIRNRTLIEAARTVLADDKLPITFWAEAVNTDCYVQNRVLVIKPHNKTPHELFNERSPAIGFLRPFRCYVMIFNTLDHLGKFDAKGDEGYFVGYSLSSKSFRVFNKRTKKIEENLHVDFLENKSIKKRTGPDWLFDIDTLTNSMNYVPVVVAGTSSTNILGTKEDKQQEVNRDKEVPESSGNLNPTASIKVSTNDSFELASSSTVETKVPTVNTHVPTDSLSIPLVTSSVPRIISKGGSSFLEPLSLGNAMSFENRLEDFFRDTSNAVSLNEVEADLSNMETAIQVSLTPTLRIHKDHPKSKISGPVDTHYCLFSYFLSQEEPKKIVDALKYLSWVEAMQQELLQFKIQNVWVLVDCPSGVRPIRMKWVLKNKKDKRGIVIRNKARLVAQGHTQEEGIDYEEVFAPVTRIEAIRLFLAYASYMGFTVYQMDVKSAFLYETIDEEVYVMQPIGFQDPEFPHRVYKVENAMYKLRQAPKARYGTLSKYLLDNGFQRGTIDQTLFIRKHKGEFLLVQVYDDDIIFGLSNPKLCREFKALMHDKFQMSAMDELNFFLGLQVLQIKDGIFLSQDKYVGDILKNFRDTDIRAAKTPMDRENPWGKDMELYLYRSMIKSLMYLKGNPKLGLWYLKESPFDLVAYSNSDYGGANQDRKSTTRGCQFLGRRLISWQCKRQTIVATSTTEAEYVAAASGCGQVLWIKNQLLETVVLFSSMLVPQGDVRYGEAFHTDTSLDAGQDRENIAKTSAIPYESLPRVTSLGDGKGRGCSKHGGMDQGEDLLDRDKSGNKGSDNTDEMSHVLGTLGAANILASRGLRLVFTTASLLVATASTCVSPAVTTASGSFPTPVIFTIASVATPTTRVTRSSRGVVIGSSSSVSVNIPSISKKDKRKGKMTEPEQPSKEMVLEKLKLDRSNQMVAKYLSEYEQAKVGLSHDEKVELINDLLVYQRRLAQIKKYQGQQNKPALKSERRNFYMSILRSNAGWKAKDFKGMTFKQIKEKFIPVWEKMQDFVPMNSKLESERLKRQRIQLDKERIKKLKTTEALSKEPTQEQYTTKVTNEKAKELWVELKRLYEPDTRDLLWALQRISVPTADVYIAKKFATVEDFAQLHEDKIYS</sequence>
<protein>
    <recommendedName>
        <fullName evidence="5">CCHC-type domain-containing protein</fullName>
    </recommendedName>
</protein>
<dbReference type="Gene3D" id="4.10.60.10">
    <property type="entry name" value="Zinc finger, CCHC-type"/>
    <property type="match status" value="1"/>
</dbReference>
<comment type="caution">
    <text evidence="6">The sequence shown here is derived from an EMBL/GenBank/DDBJ whole genome shotgun (WGS) entry which is preliminary data.</text>
</comment>
<dbReference type="InterPro" id="IPR043502">
    <property type="entry name" value="DNA/RNA_pol_sf"/>
</dbReference>
<feature type="compositionally biased region" description="Polar residues" evidence="4">
    <location>
        <begin position="408"/>
        <end position="417"/>
    </location>
</feature>
<dbReference type="SUPFAM" id="SSF57756">
    <property type="entry name" value="Retrovirus zinc finger-like domains"/>
    <property type="match status" value="1"/>
</dbReference>
<reference evidence="6" key="1">
    <citation type="journal article" date="2019" name="Sci. Rep.">
        <title>Draft genome of Tanacetum cinerariifolium, the natural source of mosquito coil.</title>
        <authorList>
            <person name="Yamashiro T."/>
            <person name="Shiraishi A."/>
            <person name="Satake H."/>
            <person name="Nakayama K."/>
        </authorList>
    </citation>
    <scope>NUCLEOTIDE SEQUENCE</scope>
</reference>
<dbReference type="PROSITE" id="PS50158">
    <property type="entry name" value="ZF_CCHC"/>
    <property type="match status" value="1"/>
</dbReference>
<feature type="compositionally biased region" description="Basic and acidic residues" evidence="4">
    <location>
        <begin position="292"/>
        <end position="315"/>
    </location>
</feature>
<dbReference type="SMART" id="SM00343">
    <property type="entry name" value="ZnF_C2HC"/>
    <property type="match status" value="1"/>
</dbReference>
<dbReference type="InterPro" id="IPR013103">
    <property type="entry name" value="RVT_2"/>
</dbReference>
<proteinExistence type="predicted"/>
<gene>
    <name evidence="6" type="ORF">Tci_004894</name>
</gene>
<feature type="compositionally biased region" description="Basic and acidic residues" evidence="4">
    <location>
        <begin position="804"/>
        <end position="818"/>
    </location>
</feature>
<dbReference type="InterPro" id="IPR012337">
    <property type="entry name" value="RNaseH-like_sf"/>
</dbReference>
<feature type="region of interest" description="Disordered" evidence="4">
    <location>
        <begin position="804"/>
        <end position="829"/>
    </location>
</feature>
<dbReference type="InterPro" id="IPR025724">
    <property type="entry name" value="GAG-pre-integrase_dom"/>
</dbReference>
<feature type="compositionally biased region" description="Basic and acidic residues" evidence="4">
    <location>
        <begin position="418"/>
        <end position="427"/>
    </location>
</feature>
<evidence type="ECO:0000313" key="6">
    <source>
        <dbReference type="EMBL" id="GEU32916.1"/>
    </source>
</evidence>
<dbReference type="InterPro" id="IPR036397">
    <property type="entry name" value="RNaseH_sf"/>
</dbReference>
<dbReference type="InterPro" id="IPR057670">
    <property type="entry name" value="SH3_retrovirus"/>
</dbReference>
<dbReference type="Pfam" id="PF14223">
    <property type="entry name" value="Retrotran_gag_2"/>
    <property type="match status" value="1"/>
</dbReference>
<dbReference type="Pfam" id="PF25597">
    <property type="entry name" value="SH3_retrovirus"/>
    <property type="match status" value="1"/>
</dbReference>
<evidence type="ECO:0000256" key="4">
    <source>
        <dbReference type="SAM" id="MobiDB-lite"/>
    </source>
</evidence>
<evidence type="ECO:0000256" key="2">
    <source>
        <dbReference type="ARBA" id="ARBA00022801"/>
    </source>
</evidence>
<feature type="region of interest" description="Disordered" evidence="4">
    <location>
        <begin position="292"/>
        <end position="316"/>
    </location>
</feature>
<dbReference type="InterPro" id="IPR039537">
    <property type="entry name" value="Retrotran_Ty1/copia-like"/>
</dbReference>
<organism evidence="6">
    <name type="scientific">Tanacetum cinerariifolium</name>
    <name type="common">Dalmatian daisy</name>
    <name type="synonym">Chrysanthemum cinerariifolium</name>
    <dbReference type="NCBI Taxonomy" id="118510"/>
    <lineage>
        <taxon>Eukaryota</taxon>
        <taxon>Viridiplantae</taxon>
        <taxon>Streptophyta</taxon>
        <taxon>Embryophyta</taxon>
        <taxon>Tracheophyta</taxon>
        <taxon>Spermatophyta</taxon>
        <taxon>Magnoliopsida</taxon>
        <taxon>eudicotyledons</taxon>
        <taxon>Gunneridae</taxon>
        <taxon>Pentapetalae</taxon>
        <taxon>asterids</taxon>
        <taxon>campanulids</taxon>
        <taxon>Asterales</taxon>
        <taxon>Asteraceae</taxon>
        <taxon>Asteroideae</taxon>
        <taxon>Anthemideae</taxon>
        <taxon>Anthemidinae</taxon>
        <taxon>Tanacetum</taxon>
    </lineage>
</organism>
<keyword evidence="1" id="KW-0479">Metal-binding</keyword>
<feature type="domain" description="CCHC-type" evidence="5">
    <location>
        <begin position="280"/>
        <end position="295"/>
    </location>
</feature>
<feature type="region of interest" description="Disordered" evidence="4">
    <location>
        <begin position="408"/>
        <end position="439"/>
    </location>
</feature>
<dbReference type="SUPFAM" id="SSF56672">
    <property type="entry name" value="DNA/RNA polymerases"/>
    <property type="match status" value="1"/>
</dbReference>
<dbReference type="GO" id="GO:0003676">
    <property type="term" value="F:nucleic acid binding"/>
    <property type="evidence" value="ECO:0007669"/>
    <property type="project" value="InterPro"/>
</dbReference>
<dbReference type="Pfam" id="PF07727">
    <property type="entry name" value="RVT_2"/>
    <property type="match status" value="1"/>
</dbReference>
<keyword evidence="3" id="KW-0863">Zinc-finger</keyword>
<evidence type="ECO:0000259" key="5">
    <source>
        <dbReference type="PROSITE" id="PS50158"/>
    </source>
</evidence>
<feature type="compositionally biased region" description="Polar residues" evidence="4">
    <location>
        <begin position="820"/>
        <end position="829"/>
    </location>
</feature>
<keyword evidence="3" id="KW-0862">Zinc</keyword>
<dbReference type="EMBL" id="BKCJ010000407">
    <property type="protein sequence ID" value="GEU32916.1"/>
    <property type="molecule type" value="Genomic_DNA"/>
</dbReference>
<dbReference type="Gene3D" id="3.30.420.10">
    <property type="entry name" value="Ribonuclease H-like superfamily/Ribonuclease H"/>
    <property type="match status" value="1"/>
</dbReference>
<dbReference type="PANTHER" id="PTHR42648:SF32">
    <property type="entry name" value="RIBONUCLEASE H-LIKE DOMAIN, GAG-PRE-INTEGRASE DOMAIN PROTEIN-RELATED"/>
    <property type="match status" value="1"/>
</dbReference>
<evidence type="ECO:0000256" key="1">
    <source>
        <dbReference type="ARBA" id="ARBA00022723"/>
    </source>
</evidence>
<dbReference type="CDD" id="cd09272">
    <property type="entry name" value="RNase_HI_RT_Ty1"/>
    <property type="match status" value="1"/>
</dbReference>
<dbReference type="Pfam" id="PF00098">
    <property type="entry name" value="zf-CCHC"/>
    <property type="match status" value="1"/>
</dbReference>
<accession>A0A6L2J7U2</accession>